<reference evidence="9 10" key="1">
    <citation type="submission" date="2021-06" db="EMBL/GenBank/DDBJ databases">
        <authorList>
            <person name="Palmer J.M."/>
        </authorList>
    </citation>
    <scope>NUCLEOTIDE SEQUENCE [LARGE SCALE GENOMIC DNA]</scope>
    <source>
        <strain evidence="9 10">MEX-2019</strain>
        <tissue evidence="9">Muscle</tissue>
    </source>
</reference>
<organism evidence="9 10">
    <name type="scientific">Crenichthys baileyi</name>
    <name type="common">White River springfish</name>
    <dbReference type="NCBI Taxonomy" id="28760"/>
    <lineage>
        <taxon>Eukaryota</taxon>
        <taxon>Metazoa</taxon>
        <taxon>Chordata</taxon>
        <taxon>Craniata</taxon>
        <taxon>Vertebrata</taxon>
        <taxon>Euteleostomi</taxon>
        <taxon>Actinopterygii</taxon>
        <taxon>Neopterygii</taxon>
        <taxon>Teleostei</taxon>
        <taxon>Neoteleostei</taxon>
        <taxon>Acanthomorphata</taxon>
        <taxon>Ovalentaria</taxon>
        <taxon>Atherinomorphae</taxon>
        <taxon>Cyprinodontiformes</taxon>
        <taxon>Goodeidae</taxon>
        <taxon>Crenichthys</taxon>
    </lineage>
</organism>
<dbReference type="SUPFAM" id="SSF49313">
    <property type="entry name" value="Cadherin-like"/>
    <property type="match status" value="8"/>
</dbReference>
<dbReference type="PRINTS" id="PR00205">
    <property type="entry name" value="CADHERIN"/>
</dbReference>
<feature type="non-terminal residue" evidence="9">
    <location>
        <position position="872"/>
    </location>
</feature>
<evidence type="ECO:0000256" key="4">
    <source>
        <dbReference type="ARBA" id="ARBA00022837"/>
    </source>
</evidence>
<dbReference type="SMART" id="SM00112">
    <property type="entry name" value="CA"/>
    <property type="match status" value="8"/>
</dbReference>
<dbReference type="CDD" id="cd11304">
    <property type="entry name" value="Cadherin_repeat"/>
    <property type="match status" value="7"/>
</dbReference>
<dbReference type="PROSITE" id="PS50268">
    <property type="entry name" value="CADHERIN_2"/>
    <property type="match status" value="8"/>
</dbReference>
<evidence type="ECO:0000313" key="9">
    <source>
        <dbReference type="EMBL" id="KAK5619551.1"/>
    </source>
</evidence>
<dbReference type="FunFam" id="2.60.40.60:FF:000168">
    <property type="entry name" value="Cadherin-related family member 2"/>
    <property type="match status" value="1"/>
</dbReference>
<dbReference type="InterPro" id="IPR020894">
    <property type="entry name" value="Cadherin_CS"/>
</dbReference>
<dbReference type="Proteomes" id="UP001311232">
    <property type="component" value="Unassembled WGS sequence"/>
</dbReference>
<dbReference type="AlphaFoldDB" id="A0AAV9SDZ9"/>
<evidence type="ECO:0000256" key="5">
    <source>
        <dbReference type="ARBA" id="ARBA00022989"/>
    </source>
</evidence>
<evidence type="ECO:0000256" key="3">
    <source>
        <dbReference type="ARBA" id="ARBA00022737"/>
    </source>
</evidence>
<dbReference type="InterPro" id="IPR015919">
    <property type="entry name" value="Cadherin-like_sf"/>
</dbReference>
<name>A0AAV9SDZ9_9TELE</name>
<feature type="domain" description="Cadherin" evidence="8">
    <location>
        <begin position="531"/>
        <end position="639"/>
    </location>
</feature>
<feature type="domain" description="Cadherin" evidence="8">
    <location>
        <begin position="426"/>
        <end position="530"/>
    </location>
</feature>
<feature type="domain" description="Cadherin" evidence="8">
    <location>
        <begin position="317"/>
        <end position="425"/>
    </location>
</feature>
<evidence type="ECO:0000256" key="6">
    <source>
        <dbReference type="ARBA" id="ARBA00023136"/>
    </source>
</evidence>
<evidence type="ECO:0000256" key="7">
    <source>
        <dbReference type="PROSITE-ProRule" id="PRU00043"/>
    </source>
</evidence>
<proteinExistence type="predicted"/>
<evidence type="ECO:0000313" key="10">
    <source>
        <dbReference type="Proteomes" id="UP001311232"/>
    </source>
</evidence>
<dbReference type="PANTHER" id="PTHR24026:SF133">
    <property type="entry name" value="CADHERIN-RELATED FAMILY MEMBER 2"/>
    <property type="match status" value="1"/>
</dbReference>
<keyword evidence="6" id="KW-0472">Membrane</keyword>
<keyword evidence="3" id="KW-0677">Repeat</keyword>
<dbReference type="GO" id="GO:0005509">
    <property type="term" value="F:calcium ion binding"/>
    <property type="evidence" value="ECO:0007669"/>
    <property type="project" value="UniProtKB-UniRule"/>
</dbReference>
<dbReference type="GO" id="GO:0050839">
    <property type="term" value="F:cell adhesion molecule binding"/>
    <property type="evidence" value="ECO:0007669"/>
    <property type="project" value="TreeGrafter"/>
</dbReference>
<feature type="domain" description="Cadherin" evidence="8">
    <location>
        <begin position="640"/>
        <end position="750"/>
    </location>
</feature>
<protein>
    <recommendedName>
        <fullName evidence="8">Cadherin domain-containing protein</fullName>
    </recommendedName>
</protein>
<comment type="caution">
    <text evidence="9">The sequence shown here is derived from an EMBL/GenBank/DDBJ whole genome shotgun (WGS) entry which is preliminary data.</text>
</comment>
<evidence type="ECO:0000256" key="2">
    <source>
        <dbReference type="ARBA" id="ARBA00022692"/>
    </source>
</evidence>
<dbReference type="FunFam" id="2.60.40.60:FF:000020">
    <property type="entry name" value="Dachsous cadherin-related 1b"/>
    <property type="match status" value="1"/>
</dbReference>
<feature type="domain" description="Cadherin" evidence="8">
    <location>
        <begin position="5"/>
        <end position="82"/>
    </location>
</feature>
<comment type="subcellular location">
    <subcellularLocation>
        <location evidence="1">Membrane</location>
    </subcellularLocation>
</comment>
<dbReference type="PANTHER" id="PTHR24026">
    <property type="entry name" value="FAT ATYPICAL CADHERIN-RELATED"/>
    <property type="match status" value="1"/>
</dbReference>
<keyword evidence="4 7" id="KW-0106">Calcium</keyword>
<dbReference type="PROSITE" id="PS00232">
    <property type="entry name" value="CADHERIN_1"/>
    <property type="match status" value="5"/>
</dbReference>
<dbReference type="EMBL" id="JAHHUM010000557">
    <property type="protein sequence ID" value="KAK5619551.1"/>
    <property type="molecule type" value="Genomic_DNA"/>
</dbReference>
<dbReference type="Pfam" id="PF00028">
    <property type="entry name" value="Cadherin"/>
    <property type="match status" value="5"/>
</dbReference>
<gene>
    <name evidence="9" type="ORF">CRENBAI_013690</name>
</gene>
<accession>A0AAV9SDZ9</accession>
<dbReference type="GO" id="GO:0009653">
    <property type="term" value="P:anatomical structure morphogenesis"/>
    <property type="evidence" value="ECO:0007669"/>
    <property type="project" value="UniProtKB-ARBA"/>
</dbReference>
<keyword evidence="5" id="KW-1133">Transmembrane helix</keyword>
<dbReference type="InterPro" id="IPR002126">
    <property type="entry name" value="Cadherin-like_dom"/>
</dbReference>
<dbReference type="Gene3D" id="2.60.40.60">
    <property type="entry name" value="Cadherins"/>
    <property type="match status" value="8"/>
</dbReference>
<dbReference type="GO" id="GO:0007156">
    <property type="term" value="P:homophilic cell adhesion via plasma membrane adhesion molecules"/>
    <property type="evidence" value="ECO:0007669"/>
    <property type="project" value="InterPro"/>
</dbReference>
<sequence>SPAFTIEASDQDGDTLAYALVGPNAAFFQVNPNSGVVTVKSPLDRENGVTMLLDVTVSDAANLTPGRLTIILNDANDNSPIFRNTAFDVSVPENTAVGGSVFTFLAEDEDEGDAGVVRYSITEIIPAQGSEVFEIGAINGELKLKGQLNYNLLSSFYRLRVNASDLGGSCGSGNKVFKSSSVFAFITVVDMPDLDPVFISAPYIGSVEENSAVDTSVVRVTAIDQDKGINDNIIYSIADSTADGLFKISENDGIISISSAIDREVIGDTVTLTVKATESEPNVNGQPATTTTTVQVNIGDVNDNPPQFYNCEESCVTATQFTGEVFEHSLGAISIGMTVKDPDKSVRTELRLEGVDKDVFSVEPSLAASDSIVQLLVRQPANLDFEEKQQMVLQVIAIDKDKTTFQSTATVTINIKDTNDNSPTFAQDTYRIKVAEHSPVGTEVVTLTAEDPDTMDVGNITYSLLPESILEYFDVDPGTGRVYVKNNITLDRELRSLYSATLQARDSDGKPGTTVLEITLTDINDQPPIINRDLYREFVKEDGKLEFKIEATDGDEPSTVNSQIVFSIEESLHSGSFSIDANTGMLKNNAELDREALDLKDNGRINLTVIATDKGTPSLSGSVSVVIIVEDVNDNIPAFKSESYSFSVREGEKGASVGFVHAQDLDQTAEFNRISFSIIDGSFGSFIVRTSPDKEGYIGNITVDPDIELDYETDRKKFMLRVEAADLEQEKATVTVEVNVLDVNDERPEFKSGPAFSVNENTTLSEPFGRFVAEDKDTNHSLVYELESVKCRCSGKLTPCEWFTIDPSGDVRVNPAQTVDYEECDQAVIAAQVVDLYTEKGENNSVIPGQMVVNIVDVNDNAPQFIYSDSVF</sequence>
<feature type="domain" description="Cadherin" evidence="8">
    <location>
        <begin position="83"/>
        <end position="198"/>
    </location>
</feature>
<evidence type="ECO:0000256" key="1">
    <source>
        <dbReference type="ARBA" id="ARBA00004370"/>
    </source>
</evidence>
<evidence type="ECO:0000259" key="8">
    <source>
        <dbReference type="PROSITE" id="PS50268"/>
    </source>
</evidence>
<keyword evidence="10" id="KW-1185">Reference proteome</keyword>
<feature type="non-terminal residue" evidence="9">
    <location>
        <position position="1"/>
    </location>
</feature>
<feature type="domain" description="Cadherin" evidence="8">
    <location>
        <begin position="750"/>
        <end position="865"/>
    </location>
</feature>
<dbReference type="GO" id="GO:0005886">
    <property type="term" value="C:plasma membrane"/>
    <property type="evidence" value="ECO:0007669"/>
    <property type="project" value="InterPro"/>
</dbReference>
<keyword evidence="2" id="KW-0812">Transmembrane</keyword>
<feature type="domain" description="Cadherin" evidence="8">
    <location>
        <begin position="199"/>
        <end position="308"/>
    </location>
</feature>